<evidence type="ECO:0000313" key="3">
    <source>
        <dbReference type="Proteomes" id="UP001430953"/>
    </source>
</evidence>
<dbReference type="Proteomes" id="UP001430953">
    <property type="component" value="Unassembled WGS sequence"/>
</dbReference>
<protein>
    <submittedName>
        <fullName evidence="2">Uncharacterized protein</fullName>
    </submittedName>
</protein>
<keyword evidence="3" id="KW-1185">Reference proteome</keyword>
<feature type="compositionally biased region" description="Basic and acidic residues" evidence="1">
    <location>
        <begin position="110"/>
        <end position="119"/>
    </location>
</feature>
<gene>
    <name evidence="2" type="ORF">PUN28_014876</name>
</gene>
<comment type="caution">
    <text evidence="2">The sequence shown here is derived from an EMBL/GenBank/DDBJ whole genome shotgun (WGS) entry which is preliminary data.</text>
</comment>
<proteinExistence type="predicted"/>
<dbReference type="AlphaFoldDB" id="A0AAW2F162"/>
<dbReference type="EMBL" id="JADYXP020000016">
    <property type="protein sequence ID" value="KAL0107902.1"/>
    <property type="molecule type" value="Genomic_DNA"/>
</dbReference>
<reference evidence="2 3" key="1">
    <citation type="submission" date="2023-03" db="EMBL/GenBank/DDBJ databases">
        <title>High recombination rates correlate with genetic variation in Cardiocondyla obscurior ants.</title>
        <authorList>
            <person name="Errbii M."/>
        </authorList>
    </citation>
    <scope>NUCLEOTIDE SEQUENCE [LARGE SCALE GENOMIC DNA]</scope>
    <source>
        <strain evidence="2">Alpha-2009</strain>
        <tissue evidence="2">Whole body</tissue>
    </source>
</reference>
<feature type="region of interest" description="Disordered" evidence="1">
    <location>
        <begin position="50"/>
        <end position="119"/>
    </location>
</feature>
<evidence type="ECO:0000313" key="2">
    <source>
        <dbReference type="EMBL" id="KAL0107902.1"/>
    </source>
</evidence>
<sequence>MWRSSRRLIIDCIQFVFRCGRNDFNADNLDDISDYDVQDVPMYFQPQTFGLSAQPRQDDLQHRPNAPGTKRTSSPEVVTKMLQALEEMGEPVRSSEKIRGVSPKPPGYRLHSETSSRTN</sequence>
<accession>A0AAW2F162</accession>
<organism evidence="2 3">
    <name type="scientific">Cardiocondyla obscurior</name>
    <dbReference type="NCBI Taxonomy" id="286306"/>
    <lineage>
        <taxon>Eukaryota</taxon>
        <taxon>Metazoa</taxon>
        <taxon>Ecdysozoa</taxon>
        <taxon>Arthropoda</taxon>
        <taxon>Hexapoda</taxon>
        <taxon>Insecta</taxon>
        <taxon>Pterygota</taxon>
        <taxon>Neoptera</taxon>
        <taxon>Endopterygota</taxon>
        <taxon>Hymenoptera</taxon>
        <taxon>Apocrita</taxon>
        <taxon>Aculeata</taxon>
        <taxon>Formicoidea</taxon>
        <taxon>Formicidae</taxon>
        <taxon>Myrmicinae</taxon>
        <taxon>Cardiocondyla</taxon>
    </lineage>
</organism>
<name>A0AAW2F162_9HYME</name>
<evidence type="ECO:0000256" key="1">
    <source>
        <dbReference type="SAM" id="MobiDB-lite"/>
    </source>
</evidence>